<comment type="caution">
    <text evidence="2">The sequence shown here is derived from an EMBL/GenBank/DDBJ whole genome shotgun (WGS) entry which is preliminary data.</text>
</comment>
<keyword evidence="1" id="KW-0472">Membrane</keyword>
<feature type="transmembrane region" description="Helical" evidence="1">
    <location>
        <begin position="61"/>
        <end position="81"/>
    </location>
</feature>
<protein>
    <submittedName>
        <fullName evidence="2">Uncharacterized protein</fullName>
    </submittedName>
</protein>
<keyword evidence="1" id="KW-1133">Transmembrane helix</keyword>
<feature type="transmembrane region" description="Helical" evidence="1">
    <location>
        <begin position="101"/>
        <end position="122"/>
    </location>
</feature>
<evidence type="ECO:0000313" key="3">
    <source>
        <dbReference type="Proteomes" id="UP000326570"/>
    </source>
</evidence>
<keyword evidence="3" id="KW-1185">Reference proteome</keyword>
<name>A0A5N1ITP4_9BACT</name>
<feature type="transmembrane region" description="Helical" evidence="1">
    <location>
        <begin position="25"/>
        <end position="49"/>
    </location>
</feature>
<dbReference type="RefSeq" id="WP_150903703.1">
    <property type="nucleotide sequence ID" value="NZ_VTWT01000005.1"/>
</dbReference>
<sequence>MIKAYKYFFYKIYKGSLGNGEESPIYAFSIAWGLLGMNLLSILFTLEWLFDYKLPVAGKPLQLLILGAFIYFNYCLLLKNGSNKKILEHYKLNPPIKEGTGTLLILGYIILSILFVIFIANLK</sequence>
<evidence type="ECO:0000256" key="1">
    <source>
        <dbReference type="SAM" id="Phobius"/>
    </source>
</evidence>
<keyword evidence="1" id="KW-0812">Transmembrane</keyword>
<accession>A0A5N1ITP4</accession>
<proteinExistence type="predicted"/>
<gene>
    <name evidence="2" type="ORF">F0P94_09755</name>
</gene>
<dbReference type="Proteomes" id="UP000326570">
    <property type="component" value="Unassembled WGS sequence"/>
</dbReference>
<organism evidence="2 3">
    <name type="scientific">Adhaeribacter soli</name>
    <dbReference type="NCBI Taxonomy" id="2607655"/>
    <lineage>
        <taxon>Bacteria</taxon>
        <taxon>Pseudomonadati</taxon>
        <taxon>Bacteroidota</taxon>
        <taxon>Cytophagia</taxon>
        <taxon>Cytophagales</taxon>
        <taxon>Hymenobacteraceae</taxon>
        <taxon>Adhaeribacter</taxon>
    </lineage>
</organism>
<reference evidence="2 3" key="1">
    <citation type="submission" date="2019-09" db="EMBL/GenBank/DDBJ databases">
        <title>Genome sequence of Adhaeribacter sp. M2.</title>
        <authorList>
            <person name="Srinivasan S."/>
        </authorList>
    </citation>
    <scope>NUCLEOTIDE SEQUENCE [LARGE SCALE GENOMIC DNA]</scope>
    <source>
        <strain evidence="2 3">M2</strain>
    </source>
</reference>
<dbReference type="AlphaFoldDB" id="A0A5N1ITP4"/>
<evidence type="ECO:0000313" key="2">
    <source>
        <dbReference type="EMBL" id="KAA9333535.1"/>
    </source>
</evidence>
<dbReference type="EMBL" id="VTWT01000005">
    <property type="protein sequence ID" value="KAA9333535.1"/>
    <property type="molecule type" value="Genomic_DNA"/>
</dbReference>